<protein>
    <submittedName>
        <fullName evidence="2">Uncharacterized protein</fullName>
    </submittedName>
</protein>
<dbReference type="AlphaFoldDB" id="A0A9J5XTH1"/>
<evidence type="ECO:0000256" key="1">
    <source>
        <dbReference type="SAM" id="Phobius"/>
    </source>
</evidence>
<organism evidence="2 3">
    <name type="scientific">Solanum commersonii</name>
    <name type="common">Commerson's wild potato</name>
    <name type="synonym">Commerson's nightshade</name>
    <dbReference type="NCBI Taxonomy" id="4109"/>
    <lineage>
        <taxon>Eukaryota</taxon>
        <taxon>Viridiplantae</taxon>
        <taxon>Streptophyta</taxon>
        <taxon>Embryophyta</taxon>
        <taxon>Tracheophyta</taxon>
        <taxon>Spermatophyta</taxon>
        <taxon>Magnoliopsida</taxon>
        <taxon>eudicotyledons</taxon>
        <taxon>Gunneridae</taxon>
        <taxon>Pentapetalae</taxon>
        <taxon>asterids</taxon>
        <taxon>lamiids</taxon>
        <taxon>Solanales</taxon>
        <taxon>Solanaceae</taxon>
        <taxon>Solanoideae</taxon>
        <taxon>Solaneae</taxon>
        <taxon>Solanum</taxon>
    </lineage>
</organism>
<comment type="caution">
    <text evidence="2">The sequence shown here is derived from an EMBL/GenBank/DDBJ whole genome shotgun (WGS) entry which is preliminary data.</text>
</comment>
<keyword evidence="3" id="KW-1185">Reference proteome</keyword>
<keyword evidence="1" id="KW-0472">Membrane</keyword>
<gene>
    <name evidence="2" type="ORF">H5410_040752</name>
</gene>
<evidence type="ECO:0000313" key="3">
    <source>
        <dbReference type="Proteomes" id="UP000824120"/>
    </source>
</evidence>
<evidence type="ECO:0000313" key="2">
    <source>
        <dbReference type="EMBL" id="KAG5590238.1"/>
    </source>
</evidence>
<sequence>MVPNRSNINWDHSAQLVEIADALGNSPFGLLHRLSAFSFSIFAFWIIGRYSIALRNCSATRRLLLFIADLIFSFKAQHSGTLGEFKKDVLNSATQDSIMNAHIRLNLLRQRSNVQSKFQFVTHHYQRISSSPYLLQIQVQAQLKCSNVLTQRMIPYSFTMVQQFKALESNATFTLTKKNTMHAFTHSQDKKDLYKACNGAECKCM</sequence>
<feature type="transmembrane region" description="Helical" evidence="1">
    <location>
        <begin position="34"/>
        <end position="52"/>
    </location>
</feature>
<proteinExistence type="predicted"/>
<feature type="non-terminal residue" evidence="2">
    <location>
        <position position="1"/>
    </location>
</feature>
<dbReference type="Proteomes" id="UP000824120">
    <property type="component" value="Chromosome 8"/>
</dbReference>
<dbReference type="EMBL" id="JACXVP010000008">
    <property type="protein sequence ID" value="KAG5590238.1"/>
    <property type="molecule type" value="Genomic_DNA"/>
</dbReference>
<accession>A0A9J5XTH1</accession>
<keyword evidence="1" id="KW-1133">Transmembrane helix</keyword>
<keyword evidence="1" id="KW-0812">Transmembrane</keyword>
<reference evidence="2 3" key="1">
    <citation type="submission" date="2020-09" db="EMBL/GenBank/DDBJ databases">
        <title>De no assembly of potato wild relative species, Solanum commersonii.</title>
        <authorList>
            <person name="Cho K."/>
        </authorList>
    </citation>
    <scope>NUCLEOTIDE SEQUENCE [LARGE SCALE GENOMIC DNA]</scope>
    <source>
        <strain evidence="2">LZ3.2</strain>
        <tissue evidence="2">Leaf</tissue>
    </source>
</reference>
<name>A0A9J5XTH1_SOLCO</name>